<feature type="compositionally biased region" description="Polar residues" evidence="2">
    <location>
        <begin position="83"/>
        <end position="94"/>
    </location>
</feature>
<dbReference type="PANTHER" id="PTHR47447">
    <property type="entry name" value="OS03G0856100 PROTEIN"/>
    <property type="match status" value="1"/>
</dbReference>
<feature type="region of interest" description="Disordered" evidence="2">
    <location>
        <begin position="1412"/>
        <end position="1436"/>
    </location>
</feature>
<name>A0ABY6NLB3_RALSL</name>
<feature type="region of interest" description="Disordered" evidence="2">
    <location>
        <begin position="1"/>
        <end position="103"/>
    </location>
</feature>
<dbReference type="PANTHER" id="PTHR47447:SF17">
    <property type="entry name" value="OS12G0638900 PROTEIN"/>
    <property type="match status" value="1"/>
</dbReference>
<sequence length="1436" mass="152329">MPGRIGFRTAVSHSLEPLPGNRSINADFPAHPAMRAAPSAPEQRSRLRASGPTSSPFHPEHEPMWRSNIGDQRVRHAPDAPDMQQQPASGQTSEPRPEGSRAVRASNEALAPLAANRWSVLGSASNAGFRRSTMPLPKRPEPAGDGVDASSQVGDPRSNAAAIATYADEGCPADEVLKLTTSLLRIGGDFARSMALFAAVKDAGICPNVVTYSAAISACEKAGRMDEALVLLNELKAIDSDDPMMRPNVVTYSAAISACEKAGRADHAVTLLGELKALAAHDPTMRPNVVTYSATISACEKAGWVDEALALLDELRALGQSDPALRPNVITYSAAISACMGAGQADRARWLVAQAIRDEVVLPDAGYDARANTLDFHANLVFREPAPSSRPVGVAAPVALALMSYHGHRGNLNGETHYIVGQHGGDAIKSAVLETLNRVRPRAYVVSPTNAGMLIATAPDPYAVWSAEDDLPPSPRAASSALPDALADRLRAMWPQAGASEALAAGQSDAMSIDDAEAMSSDEEDDGLIRFHADPAARAAQLRDLKARVREAATAEDVLALVEAAGRLRAEAAERYPGASAEQLKDAFLPGSENVDSNFRRLNDMRLDCDDAAQAWQAASDHYRSARDAALKLNLPGDFVTPLETAEAECEAQATRLEITHGLLDGIWRFKGWRQSFDAGHPKSLDVVLKPLQRALALGNAEALATLPFRDVPIQAEFNDQLNIIHGDAAQLVSAGGGVLPLALLNRLRPEEHAARRAMSAAASAEIVKAIALLGPALKGEMPAAAPEPMLIDEPGVSERAVSVALTELIAHLTPGIESARRVAALAQSHETGALSVGDQVRAFGLWHRTVEVFGRARQAFEAVAASGWPSEALSAPDVQALHAEIRQGYDAGVGKMQAMAGRVFAAMWEQVRGSLGQVRDAQTVAQLMARMHVPDELGIHVADGCQHMRSCVEDAPVALRAGGIDAARMVAPFTALQAFLRITRQPLAQPEQLLPTAAHLLQVVTLAKEAGAGAASALKPALHAFSTFCADLRMQLVHTAHRIERREVSTLCTSVSPDIWAAATRVEHRLRALVDPKAVTGQGITSAGTAEEPSDAAMAAAADMAALRLEQRREGLLALPPGVPAALTRKQAGSALLLRGIAAAGRLTAELIRCHERAAPAMGEANLAQRAKALGKIAAEVQAAGAKAGEAFVDTVTLGDAPESASPNSEAALLSAAVSRCEFLAEYMRFCVQTLADLAAGRRNAQSRIRQPASDASAYVREADAIQGIHDDIVDRLYEACERVVGLIEAKPAIGDTREAIDAETNFVHELVDSLEWRAIVETDMTQRAWMRATLDVAAVSIDHASRDVLQGMSTMLAKIEDDLRESKGRLVRYAEKTGDQAYRASLKLEDVTLGVGVAWAQTRLIDRLNAPAGASRAQPSKSKGKGTKGKGKAK</sequence>
<dbReference type="PROSITE" id="PS51375">
    <property type="entry name" value="PPR"/>
    <property type="match status" value="2"/>
</dbReference>
<dbReference type="Pfam" id="PF01535">
    <property type="entry name" value="PPR"/>
    <property type="match status" value="2"/>
</dbReference>
<dbReference type="EMBL" id="CP085044">
    <property type="protein sequence ID" value="UZF18103.1"/>
    <property type="molecule type" value="Genomic_DNA"/>
</dbReference>
<accession>A0ABY6NLB3</accession>
<dbReference type="InterPro" id="IPR002885">
    <property type="entry name" value="PPR_rpt"/>
</dbReference>
<proteinExistence type="predicted"/>
<feature type="compositionally biased region" description="Basic residues" evidence="2">
    <location>
        <begin position="1424"/>
        <end position="1436"/>
    </location>
</feature>
<dbReference type="NCBIfam" id="TIGR00756">
    <property type="entry name" value="PPR"/>
    <property type="match status" value="1"/>
</dbReference>
<evidence type="ECO:0000256" key="2">
    <source>
        <dbReference type="SAM" id="MobiDB-lite"/>
    </source>
</evidence>
<feature type="region of interest" description="Disordered" evidence="2">
    <location>
        <begin position="127"/>
        <end position="155"/>
    </location>
</feature>
<reference evidence="3" key="1">
    <citation type="submission" date="2021-10" db="EMBL/GenBank/DDBJ databases">
        <title>Complete genome sequences of five Ralstonia solancearum strains isolated from sunflower.</title>
        <authorList>
            <person name="She X."/>
            <person name="He Z."/>
        </authorList>
    </citation>
    <scope>NUCLEOTIDE SEQUENCE</scope>
    <source>
        <strain evidence="3">RS638</strain>
    </source>
</reference>
<protein>
    <recommendedName>
        <fullName evidence="4">Type III effector protein with ppr repeats</fullName>
    </recommendedName>
</protein>
<keyword evidence="3" id="KW-0614">Plasmid</keyword>
<evidence type="ECO:0008006" key="4">
    <source>
        <dbReference type="Google" id="ProtNLM"/>
    </source>
</evidence>
<dbReference type="Gene3D" id="1.25.40.10">
    <property type="entry name" value="Tetratricopeptide repeat domain"/>
    <property type="match status" value="2"/>
</dbReference>
<evidence type="ECO:0000256" key="1">
    <source>
        <dbReference type="ARBA" id="ARBA00022737"/>
    </source>
</evidence>
<organism evidence="3">
    <name type="scientific">Ralstonia solanacearum</name>
    <name type="common">Pseudomonas solanacearum</name>
    <dbReference type="NCBI Taxonomy" id="305"/>
    <lineage>
        <taxon>Bacteria</taxon>
        <taxon>Pseudomonadati</taxon>
        <taxon>Pseudomonadota</taxon>
        <taxon>Betaproteobacteria</taxon>
        <taxon>Burkholderiales</taxon>
        <taxon>Burkholderiaceae</taxon>
        <taxon>Ralstonia</taxon>
        <taxon>Ralstonia solanacearum species complex</taxon>
    </lineage>
</organism>
<dbReference type="InterPro" id="IPR011990">
    <property type="entry name" value="TPR-like_helical_dom_sf"/>
</dbReference>
<evidence type="ECO:0000313" key="3">
    <source>
        <dbReference type="EMBL" id="UZF18103.1"/>
    </source>
</evidence>
<geneLocation type="plasmid" evidence="3">
    <name>p1</name>
</geneLocation>
<dbReference type="Pfam" id="PF12854">
    <property type="entry name" value="PPR_1"/>
    <property type="match status" value="1"/>
</dbReference>
<keyword evidence="1" id="KW-0677">Repeat</keyword>
<gene>
    <name evidence="3" type="ORF">LH706_21535</name>
</gene>